<reference evidence="1 2" key="1">
    <citation type="journal article" date="2024" name="G3 (Bethesda)">
        <title>Genome assembly of Hibiscus sabdariffa L. provides insights into metabolisms of medicinal natural products.</title>
        <authorList>
            <person name="Kim T."/>
        </authorList>
    </citation>
    <scope>NUCLEOTIDE SEQUENCE [LARGE SCALE GENOMIC DNA]</scope>
    <source>
        <strain evidence="1">TK-2024</strain>
        <tissue evidence="1">Old leaves</tissue>
    </source>
</reference>
<sequence length="67" mass="7652">MSARYITPSKIGGRCSVLLGLSYLPIASQISEKDFNGGYQTLTRIFTNPRSFRKKRLKRRQAGYSHE</sequence>
<protein>
    <submittedName>
        <fullName evidence="1">Uncharacterized protein</fullName>
    </submittedName>
</protein>
<keyword evidence="2" id="KW-1185">Reference proteome</keyword>
<name>A0ABR2G7I2_9ROSI</name>
<organism evidence="1 2">
    <name type="scientific">Hibiscus sabdariffa</name>
    <name type="common">roselle</name>
    <dbReference type="NCBI Taxonomy" id="183260"/>
    <lineage>
        <taxon>Eukaryota</taxon>
        <taxon>Viridiplantae</taxon>
        <taxon>Streptophyta</taxon>
        <taxon>Embryophyta</taxon>
        <taxon>Tracheophyta</taxon>
        <taxon>Spermatophyta</taxon>
        <taxon>Magnoliopsida</taxon>
        <taxon>eudicotyledons</taxon>
        <taxon>Gunneridae</taxon>
        <taxon>Pentapetalae</taxon>
        <taxon>rosids</taxon>
        <taxon>malvids</taxon>
        <taxon>Malvales</taxon>
        <taxon>Malvaceae</taxon>
        <taxon>Malvoideae</taxon>
        <taxon>Hibiscus</taxon>
    </lineage>
</organism>
<accession>A0ABR2G7I2</accession>
<evidence type="ECO:0000313" key="2">
    <source>
        <dbReference type="Proteomes" id="UP001472677"/>
    </source>
</evidence>
<dbReference type="Proteomes" id="UP001472677">
    <property type="component" value="Unassembled WGS sequence"/>
</dbReference>
<evidence type="ECO:0000313" key="1">
    <source>
        <dbReference type="EMBL" id="KAK8596164.1"/>
    </source>
</evidence>
<comment type="caution">
    <text evidence="1">The sequence shown here is derived from an EMBL/GenBank/DDBJ whole genome shotgun (WGS) entry which is preliminary data.</text>
</comment>
<gene>
    <name evidence="1" type="ORF">V6N12_064663</name>
</gene>
<dbReference type="EMBL" id="JBBPBM010000002">
    <property type="protein sequence ID" value="KAK8596164.1"/>
    <property type="molecule type" value="Genomic_DNA"/>
</dbReference>
<proteinExistence type="predicted"/>